<evidence type="ECO:0000313" key="4">
    <source>
        <dbReference type="Proteomes" id="UP000199592"/>
    </source>
</evidence>
<dbReference type="STRING" id="1073328.SAMN05216294_1987"/>
<dbReference type="Gene3D" id="3.10.450.50">
    <property type="match status" value="1"/>
</dbReference>
<dbReference type="EMBL" id="FNMY01000001">
    <property type="protein sequence ID" value="SDW18437.1"/>
    <property type="molecule type" value="Genomic_DNA"/>
</dbReference>
<dbReference type="RefSeq" id="WP_036385862.1">
    <property type="nucleotide sequence ID" value="NZ_FNKI01000002.1"/>
</dbReference>
<sequence>MKRITLQIFLMAVFLTGTSFGQTNPNKENLDQDRAAVLRILESYKEALQNLTTEGTLELFAEDSEVFESGGVEGTYQHYHDHHIGPELGHFNSFKFSDYTIEVKVELPFAFTTESYVYTIGLKSENGGEGKTISRKGVATTILKKTDGDWKIVKMHNSSRNNGKN</sequence>
<proteinExistence type="predicted"/>
<evidence type="ECO:0000259" key="2">
    <source>
        <dbReference type="Pfam" id="PF14534"/>
    </source>
</evidence>
<organism evidence="3 4">
    <name type="scientific">Flagellimonas zhangzhouensis</name>
    <dbReference type="NCBI Taxonomy" id="1073328"/>
    <lineage>
        <taxon>Bacteria</taxon>
        <taxon>Pseudomonadati</taxon>
        <taxon>Bacteroidota</taxon>
        <taxon>Flavobacteriia</taxon>
        <taxon>Flavobacteriales</taxon>
        <taxon>Flavobacteriaceae</taxon>
        <taxon>Flagellimonas</taxon>
    </lineage>
</organism>
<dbReference type="AlphaFoldDB" id="A0A1H2RGC9"/>
<dbReference type="Pfam" id="PF14534">
    <property type="entry name" value="DUF4440"/>
    <property type="match status" value="1"/>
</dbReference>
<keyword evidence="4" id="KW-1185">Reference proteome</keyword>
<feature type="signal peptide" evidence="1">
    <location>
        <begin position="1"/>
        <end position="21"/>
    </location>
</feature>
<gene>
    <name evidence="3" type="ORF">SAMN04487892_0636</name>
</gene>
<accession>A0A1H2RGC9</accession>
<protein>
    <recommendedName>
        <fullName evidence="2">DUF4440 domain-containing protein</fullName>
    </recommendedName>
</protein>
<dbReference type="OrthoDB" id="7204227at2"/>
<dbReference type="SUPFAM" id="SSF54427">
    <property type="entry name" value="NTF2-like"/>
    <property type="match status" value="1"/>
</dbReference>
<feature type="chain" id="PRO_5011541349" description="DUF4440 domain-containing protein" evidence="1">
    <location>
        <begin position="22"/>
        <end position="165"/>
    </location>
</feature>
<dbReference type="Proteomes" id="UP000199592">
    <property type="component" value="Unassembled WGS sequence"/>
</dbReference>
<evidence type="ECO:0000313" key="3">
    <source>
        <dbReference type="EMBL" id="SDW18437.1"/>
    </source>
</evidence>
<keyword evidence="1" id="KW-0732">Signal</keyword>
<name>A0A1H2RGC9_9FLAO</name>
<dbReference type="InterPro" id="IPR032710">
    <property type="entry name" value="NTF2-like_dom_sf"/>
</dbReference>
<feature type="domain" description="DUF4440" evidence="2">
    <location>
        <begin position="38"/>
        <end position="152"/>
    </location>
</feature>
<dbReference type="InterPro" id="IPR027843">
    <property type="entry name" value="DUF4440"/>
</dbReference>
<reference evidence="4" key="1">
    <citation type="submission" date="2016-10" db="EMBL/GenBank/DDBJ databases">
        <authorList>
            <person name="Varghese N."/>
            <person name="Submissions S."/>
        </authorList>
    </citation>
    <scope>NUCLEOTIDE SEQUENCE [LARGE SCALE GENOMIC DNA]</scope>
    <source>
        <strain evidence="4">DSM 25030</strain>
    </source>
</reference>
<evidence type="ECO:0000256" key="1">
    <source>
        <dbReference type="SAM" id="SignalP"/>
    </source>
</evidence>